<keyword evidence="1" id="KW-0732">Signal</keyword>
<evidence type="ECO:0000313" key="4">
    <source>
        <dbReference type="Proteomes" id="UP001189429"/>
    </source>
</evidence>
<name>A0ABN9WW30_9DINO</name>
<sequence>MALLSRARALPLMAVGICAFPVFDVDEGEPLAVNPNRGTAFSSVSKLDDTRVIDCFTDYFNNGGAGTCKILSVEDMAVTEEATVVFNANHTQYINVAAFSSTAAVVCYLDHVGTEHLTCRFLDVSSNSINPSEPYTVDDVAVEVSFLSIASLTQDVGVVCWSKPLDSAKDRAGVCNKLTMGEGGVITVGNLVYFDQDFSTSDVTVEAFSETSAVVCWSAQGDGDCRTLTLSDSGSQDSKQKQLHKCRISAFRADSSIGAGPPGRRLWLRPRRALRAREGGQR</sequence>
<comment type="caution">
    <text evidence="2">The sequence shown here is derived from an EMBL/GenBank/DDBJ whole genome shotgun (WGS) entry which is preliminary data.</text>
</comment>
<keyword evidence="4" id="KW-1185">Reference proteome</keyword>
<organism evidence="2 4">
    <name type="scientific">Prorocentrum cordatum</name>
    <dbReference type="NCBI Taxonomy" id="2364126"/>
    <lineage>
        <taxon>Eukaryota</taxon>
        <taxon>Sar</taxon>
        <taxon>Alveolata</taxon>
        <taxon>Dinophyceae</taxon>
        <taxon>Prorocentrales</taxon>
        <taxon>Prorocentraceae</taxon>
        <taxon>Prorocentrum</taxon>
    </lineage>
</organism>
<dbReference type="EMBL" id="CAUYUJ010019237">
    <property type="protein sequence ID" value="CAK0889581.1"/>
    <property type="molecule type" value="Genomic_DNA"/>
</dbReference>
<evidence type="ECO:0000313" key="2">
    <source>
        <dbReference type="EMBL" id="CAK0889577.1"/>
    </source>
</evidence>
<gene>
    <name evidence="2" type="ORF">PCOR1329_LOCUS70081</name>
    <name evidence="3" type="ORF">PCOR1329_LOCUS70085</name>
</gene>
<proteinExistence type="predicted"/>
<accession>A0ABN9WW30</accession>
<feature type="chain" id="PRO_5045029004" evidence="1">
    <location>
        <begin position="20"/>
        <end position="282"/>
    </location>
</feature>
<protein>
    <submittedName>
        <fullName evidence="2">Uncharacterized protein</fullName>
    </submittedName>
</protein>
<dbReference type="Proteomes" id="UP001189429">
    <property type="component" value="Unassembled WGS sequence"/>
</dbReference>
<dbReference type="EMBL" id="CAUYUJ010019237">
    <property type="protein sequence ID" value="CAK0889577.1"/>
    <property type="molecule type" value="Genomic_DNA"/>
</dbReference>
<evidence type="ECO:0000256" key="1">
    <source>
        <dbReference type="SAM" id="SignalP"/>
    </source>
</evidence>
<reference evidence="2" key="1">
    <citation type="submission" date="2023-10" db="EMBL/GenBank/DDBJ databases">
        <authorList>
            <person name="Chen Y."/>
            <person name="Shah S."/>
            <person name="Dougan E. K."/>
            <person name="Thang M."/>
            <person name="Chan C."/>
        </authorList>
    </citation>
    <scope>NUCLEOTIDE SEQUENCE [LARGE SCALE GENOMIC DNA]</scope>
</reference>
<evidence type="ECO:0000313" key="3">
    <source>
        <dbReference type="EMBL" id="CAK0889581.1"/>
    </source>
</evidence>
<feature type="signal peptide" evidence="1">
    <location>
        <begin position="1"/>
        <end position="19"/>
    </location>
</feature>